<accession>A0A397WNN9</accession>
<comment type="caution">
    <text evidence="2">The sequence shown here is derived from an EMBL/GenBank/DDBJ whole genome shotgun (WGS) entry which is preliminary data.</text>
</comment>
<proteinExistence type="predicted"/>
<organism evidence="2 3">
    <name type="scientific">Candidatus Nanoclepta minutus</name>
    <dbReference type="NCBI Taxonomy" id="1940235"/>
    <lineage>
        <taxon>Archaea</taxon>
        <taxon>Nanobdellota</taxon>
        <taxon>Candidatus Nanoclepta</taxon>
    </lineage>
</organism>
<feature type="transmembrane region" description="Helical" evidence="1">
    <location>
        <begin position="6"/>
        <end position="25"/>
    </location>
</feature>
<gene>
    <name evidence="2" type="ORF">BXU00_02930</name>
</gene>
<name>A0A397WNN9_9ARCH</name>
<keyword evidence="1" id="KW-0472">Membrane</keyword>
<protein>
    <submittedName>
        <fullName evidence="2">Uncharacterized protein</fullName>
    </submittedName>
</protein>
<evidence type="ECO:0000256" key="1">
    <source>
        <dbReference type="SAM" id="Phobius"/>
    </source>
</evidence>
<reference evidence="2 3" key="1">
    <citation type="journal article" date="2018" name="Syst. Appl. Microbiol.">
        <title>A new symbiotic nanoarchaeote (Candidatus Nanoclepta minutus) and its host (Zestosphaera tikiterensis gen. nov., sp. nov.) from a New Zealand hot spring.</title>
        <authorList>
            <person name="St John E."/>
            <person name="Liu Y."/>
            <person name="Podar M."/>
            <person name="Stott M.B."/>
            <person name="Meneghin J."/>
            <person name="Chen Z."/>
            <person name="Lagutin K."/>
            <person name="Mitchell K."/>
            <person name="Reysenbach A.L."/>
        </authorList>
    </citation>
    <scope>NUCLEOTIDE SEQUENCE [LARGE SCALE GENOMIC DNA]</scope>
    <source>
        <strain evidence="2">NZ3</strain>
    </source>
</reference>
<dbReference type="AlphaFoldDB" id="A0A397WNN9"/>
<evidence type="ECO:0000313" key="2">
    <source>
        <dbReference type="EMBL" id="RIB35129.1"/>
    </source>
</evidence>
<sequence length="549" mass="61985">MKNQTTSLIIILVVISLIVFSIAILGKTKVLDISKNIENLNTIKFFDQFSEALLKSITYKIVEKSAFEVSEEGLDKYLWYNYPDCGYRPPKLDEVNNYLQDRIKSKLVQTEEFVKLANMLKLFYPLEIHYQFDNIIIEFPFDENDLNNGVLDEGFPIIIKNISIYIKTPFGEAKKIYDFSMYIKRIRFYYLYRKIRNWLNKDEYIKLIKSVEREKGYIYNCNYGYIVFITPNYLCSAKEKIICNGEKVKVIIKEIINKNEACVDQSLVEEINKKNQQIEQTCNHEYEEEICEPDKSTCRITYATSAISKDNRISLSTYRFAVGGSGGSSSGGGGGGGGTSPGSPCIDVAVLSCVNITREVQRMGEQCIAEYPAGPGLSGPPCPDGIKCSSEEQVKNILTYIAYELKKELNNLFDNYVECDVNLRIDDIECYQTTTNKNMGVCSCGIAGKADMRIIATYFIKCTDYKYYSFIKDSLKNLELDFQLGVKGITNCQSGDLPSLSNIECCDVYNTSNGLECCSGIDGNGNCIECKGSETIENINNNISVICLS</sequence>
<dbReference type="Proteomes" id="UP000266622">
    <property type="component" value="Unassembled WGS sequence"/>
</dbReference>
<dbReference type="EMBL" id="MWMI01000005">
    <property type="protein sequence ID" value="RIB35129.1"/>
    <property type="molecule type" value="Genomic_DNA"/>
</dbReference>
<keyword evidence="1" id="KW-0812">Transmembrane</keyword>
<keyword evidence="1" id="KW-1133">Transmembrane helix</keyword>
<evidence type="ECO:0000313" key="3">
    <source>
        <dbReference type="Proteomes" id="UP000266622"/>
    </source>
</evidence>